<gene>
    <name evidence="7" type="ORF">CVV68_22670</name>
</gene>
<evidence type="ECO:0000313" key="8">
    <source>
        <dbReference type="Proteomes" id="UP000247832"/>
    </source>
</evidence>
<name>A0A2V5L1W5_9MICC</name>
<evidence type="ECO:0000256" key="3">
    <source>
        <dbReference type="ARBA" id="ARBA00023172"/>
    </source>
</evidence>
<evidence type="ECO:0000256" key="2">
    <source>
        <dbReference type="ARBA" id="ARBA00023125"/>
    </source>
</evidence>
<dbReference type="InterPro" id="IPR010998">
    <property type="entry name" value="Integrase_recombinase_N"/>
</dbReference>
<evidence type="ECO:0000259" key="6">
    <source>
        <dbReference type="PROSITE" id="PS51900"/>
    </source>
</evidence>
<dbReference type="InterPro" id="IPR011010">
    <property type="entry name" value="DNA_brk_join_enz"/>
</dbReference>
<organism evidence="7 8">
    <name type="scientific">Arthrobacter livingstonensis</name>
    <dbReference type="NCBI Taxonomy" id="670078"/>
    <lineage>
        <taxon>Bacteria</taxon>
        <taxon>Bacillati</taxon>
        <taxon>Actinomycetota</taxon>
        <taxon>Actinomycetes</taxon>
        <taxon>Micrococcales</taxon>
        <taxon>Micrococcaceae</taxon>
        <taxon>Arthrobacter</taxon>
    </lineage>
</organism>
<evidence type="ECO:0000259" key="5">
    <source>
        <dbReference type="PROSITE" id="PS51898"/>
    </source>
</evidence>
<keyword evidence="8" id="KW-1185">Reference proteome</keyword>
<keyword evidence="1" id="KW-0229">DNA integration</keyword>
<accession>A0A2V5L1W5</accession>
<keyword evidence="2 4" id="KW-0238">DNA-binding</keyword>
<dbReference type="Pfam" id="PF00589">
    <property type="entry name" value="Phage_integrase"/>
    <property type="match status" value="1"/>
</dbReference>
<keyword evidence="3" id="KW-0233">DNA recombination</keyword>
<dbReference type="PROSITE" id="PS51900">
    <property type="entry name" value="CB"/>
    <property type="match status" value="1"/>
</dbReference>
<dbReference type="InterPro" id="IPR013762">
    <property type="entry name" value="Integrase-like_cat_sf"/>
</dbReference>
<feature type="domain" description="Core-binding (CB)" evidence="6">
    <location>
        <begin position="120"/>
        <end position="206"/>
    </location>
</feature>
<dbReference type="InterPro" id="IPR050090">
    <property type="entry name" value="Tyrosine_recombinase_XerCD"/>
</dbReference>
<dbReference type="Pfam" id="PF02899">
    <property type="entry name" value="Phage_int_SAM_1"/>
    <property type="match status" value="1"/>
</dbReference>
<proteinExistence type="predicted"/>
<dbReference type="CDD" id="cd01188">
    <property type="entry name" value="INT_RitA_C_like"/>
    <property type="match status" value="1"/>
</dbReference>
<sequence length="420" mass="46837">MLENYFKQPATVDRYMHSWVGAEIEQYVVWLSGNHYSDRCVWRRVPLVFAFGEFAGARGAGTVGELPAYVGAFVDDRVALHHKRTGSSRSMAKEIRGPVEQMLTVILPGYQPSGRRRLELPFAETVPGFFDYLIQERGLRPLSVGGYRIHLRQFEAYLHQVGMESMGELSPALISAYLVARAGTGLAKSTVRDEAGALKVFLRYAHREGVLASDLSTAVGWAQTYRLSDIPRSISWADVNLVLAGVDRRTVAGKRDYAILMLLVIYGLRGREVAALTLDDIDWKRERLAIPERKAGHSTAFPLSAVVGEALLDYLQHGRPESEDRRVFFRAMAPRQPITAAAVSARTRIHLLRAGIDVRRPGSHTLRHTAVQRLVDANFSLKTIGDFVGHRSARSTEVYAKVDIEALREVALGDGEEVLW</sequence>
<dbReference type="InterPro" id="IPR002104">
    <property type="entry name" value="Integrase_catalytic"/>
</dbReference>
<evidence type="ECO:0000256" key="1">
    <source>
        <dbReference type="ARBA" id="ARBA00022908"/>
    </source>
</evidence>
<dbReference type="OrthoDB" id="67979at2"/>
<dbReference type="Proteomes" id="UP000247832">
    <property type="component" value="Unassembled WGS sequence"/>
</dbReference>
<dbReference type="InterPro" id="IPR044068">
    <property type="entry name" value="CB"/>
</dbReference>
<dbReference type="Gene3D" id="1.10.150.130">
    <property type="match status" value="1"/>
</dbReference>
<evidence type="ECO:0000256" key="4">
    <source>
        <dbReference type="PROSITE-ProRule" id="PRU01248"/>
    </source>
</evidence>
<evidence type="ECO:0000313" key="7">
    <source>
        <dbReference type="EMBL" id="PYI64114.1"/>
    </source>
</evidence>
<dbReference type="Gene3D" id="1.10.443.10">
    <property type="entry name" value="Intergrase catalytic core"/>
    <property type="match status" value="1"/>
</dbReference>
<protein>
    <submittedName>
        <fullName evidence="7">Integrase</fullName>
    </submittedName>
</protein>
<dbReference type="PANTHER" id="PTHR30349">
    <property type="entry name" value="PHAGE INTEGRASE-RELATED"/>
    <property type="match status" value="1"/>
</dbReference>
<reference evidence="7 8" key="1">
    <citation type="submission" date="2018-05" db="EMBL/GenBank/DDBJ databases">
        <title>Genetic diversity of glacier-inhabiting Cryobacterium bacteria in China and description of Cryobacterium mengkeensis sp. nov. and Arthrobacter glacialis sp. nov.</title>
        <authorList>
            <person name="Liu Q."/>
            <person name="Xin Y.-H."/>
        </authorList>
    </citation>
    <scope>NUCLEOTIDE SEQUENCE [LARGE SCALE GENOMIC DNA]</scope>
    <source>
        <strain evidence="7 8">LI2</strain>
    </source>
</reference>
<dbReference type="GO" id="GO:0006310">
    <property type="term" value="P:DNA recombination"/>
    <property type="evidence" value="ECO:0007669"/>
    <property type="project" value="UniProtKB-KW"/>
</dbReference>
<dbReference type="GO" id="GO:0015074">
    <property type="term" value="P:DNA integration"/>
    <property type="evidence" value="ECO:0007669"/>
    <property type="project" value="UniProtKB-KW"/>
</dbReference>
<dbReference type="PROSITE" id="PS51898">
    <property type="entry name" value="TYR_RECOMBINASE"/>
    <property type="match status" value="1"/>
</dbReference>
<dbReference type="InterPro" id="IPR004107">
    <property type="entry name" value="Integrase_SAM-like_N"/>
</dbReference>
<dbReference type="EMBL" id="QJVD01000073">
    <property type="protein sequence ID" value="PYI64114.1"/>
    <property type="molecule type" value="Genomic_DNA"/>
</dbReference>
<dbReference type="AlphaFoldDB" id="A0A2V5L1W5"/>
<dbReference type="GO" id="GO:0003677">
    <property type="term" value="F:DNA binding"/>
    <property type="evidence" value="ECO:0007669"/>
    <property type="project" value="UniProtKB-UniRule"/>
</dbReference>
<comment type="caution">
    <text evidence="7">The sequence shown here is derived from an EMBL/GenBank/DDBJ whole genome shotgun (WGS) entry which is preliminary data.</text>
</comment>
<dbReference type="PANTHER" id="PTHR30349:SF90">
    <property type="entry name" value="TYROSINE RECOMBINASE XERD"/>
    <property type="match status" value="1"/>
</dbReference>
<dbReference type="SUPFAM" id="SSF56349">
    <property type="entry name" value="DNA breaking-rejoining enzymes"/>
    <property type="match status" value="1"/>
</dbReference>
<feature type="domain" description="Tyr recombinase" evidence="5">
    <location>
        <begin position="229"/>
        <end position="412"/>
    </location>
</feature>